<dbReference type="InterPro" id="IPR005545">
    <property type="entry name" value="YCII"/>
</dbReference>
<comment type="caution">
    <text evidence="2">The sequence shown here is derived from an EMBL/GenBank/DDBJ whole genome shotgun (WGS) entry which is preliminary data.</text>
</comment>
<proteinExistence type="predicted"/>
<name>A0A0F9HA73_9ZZZZ</name>
<accession>A0A0F9HA73</accession>
<evidence type="ECO:0000313" key="2">
    <source>
        <dbReference type="EMBL" id="KKM08004.1"/>
    </source>
</evidence>
<protein>
    <recommendedName>
        <fullName evidence="1">YCII-related domain-containing protein</fullName>
    </recommendedName>
</protein>
<feature type="domain" description="YCII-related" evidence="1">
    <location>
        <begin position="7"/>
        <end position="90"/>
    </location>
</feature>
<dbReference type="InterPro" id="IPR011008">
    <property type="entry name" value="Dimeric_a/b-barrel"/>
</dbReference>
<evidence type="ECO:0000259" key="1">
    <source>
        <dbReference type="Pfam" id="PF03795"/>
    </source>
</evidence>
<dbReference type="Pfam" id="PF03795">
    <property type="entry name" value="YCII"/>
    <property type="match status" value="1"/>
</dbReference>
<reference evidence="2" key="1">
    <citation type="journal article" date="2015" name="Nature">
        <title>Complex archaea that bridge the gap between prokaryotes and eukaryotes.</title>
        <authorList>
            <person name="Spang A."/>
            <person name="Saw J.H."/>
            <person name="Jorgensen S.L."/>
            <person name="Zaremba-Niedzwiedzka K."/>
            <person name="Martijn J."/>
            <person name="Lind A.E."/>
            <person name="van Eijk R."/>
            <person name="Schleper C."/>
            <person name="Guy L."/>
            <person name="Ettema T.J."/>
        </authorList>
    </citation>
    <scope>NUCLEOTIDE SEQUENCE</scope>
</reference>
<dbReference type="EMBL" id="LAZR01015649">
    <property type="protein sequence ID" value="KKM08004.1"/>
    <property type="molecule type" value="Genomic_DNA"/>
</dbReference>
<gene>
    <name evidence="2" type="ORF">LCGC14_1728280</name>
</gene>
<dbReference type="SUPFAM" id="SSF54909">
    <property type="entry name" value="Dimeric alpha+beta barrel"/>
    <property type="match status" value="1"/>
</dbReference>
<organism evidence="2">
    <name type="scientific">marine sediment metagenome</name>
    <dbReference type="NCBI Taxonomy" id="412755"/>
    <lineage>
        <taxon>unclassified sequences</taxon>
        <taxon>metagenomes</taxon>
        <taxon>ecological metagenomes</taxon>
    </lineage>
</organism>
<dbReference type="Gene3D" id="3.30.70.1060">
    <property type="entry name" value="Dimeric alpha+beta barrel"/>
    <property type="match status" value="1"/>
</dbReference>
<sequence length="103" mass="12066">MVKKKHFFCIIKPYRQDFLTNPKTEDSKMMSNHFNYLKELLKQKKLYLAGPTLIPEDPTGIIILEVETEEEALKLMKEDPSIKSGIQRIAEFRPIRLSLTRNS</sequence>
<dbReference type="AlphaFoldDB" id="A0A0F9HA73"/>